<dbReference type="EMBL" id="CP003342">
    <property type="protein sequence ID" value="AFC71726.1"/>
    <property type="molecule type" value="Genomic_DNA"/>
</dbReference>
<keyword evidence="1" id="KW-0813">Transport</keyword>
<organism evidence="1 2">
    <name type="scientific">Rickettsia rhipicephali (strain 3-7-female6-CWPP)</name>
    <dbReference type="NCBI Taxonomy" id="1105113"/>
    <lineage>
        <taxon>Bacteria</taxon>
        <taxon>Pseudomonadati</taxon>
        <taxon>Pseudomonadota</taxon>
        <taxon>Alphaproteobacteria</taxon>
        <taxon>Rickettsiales</taxon>
        <taxon>Rickettsiaceae</taxon>
        <taxon>Rickettsieae</taxon>
        <taxon>Rickettsia</taxon>
        <taxon>spotted fever group</taxon>
    </lineage>
</organism>
<keyword evidence="2" id="KW-1185">Reference proteome</keyword>
<protein>
    <submittedName>
        <fullName evidence="1">MFS type sugar transporter</fullName>
    </submittedName>
</protein>
<evidence type="ECO:0000313" key="2">
    <source>
        <dbReference type="Proteomes" id="UP000008006"/>
    </source>
</evidence>
<dbReference type="KEGG" id="rre:MCC_00080"/>
<name>A0AAI8A8F2_RICR3</name>
<proteinExistence type="predicted"/>
<dbReference type="AlphaFoldDB" id="A0AAI8A8F2"/>
<gene>
    <name evidence="1" type="ordered locus">MCC_00080</name>
</gene>
<dbReference type="Proteomes" id="UP000008006">
    <property type="component" value="Chromosome"/>
</dbReference>
<sequence>MIPTSIGFGIFHFEKLEKESGNYPTKSFAPPPVMSA</sequence>
<accession>A0AAI8A8F2</accession>
<keyword evidence="1" id="KW-0762">Sugar transport</keyword>
<reference evidence="2" key="1">
    <citation type="submission" date="2012-02" db="EMBL/GenBank/DDBJ databases">
        <title>Complete genome sequence of Rickettsia rhipicephali strain 3-7-female6-CWPP.</title>
        <authorList>
            <person name="Johnson S.L."/>
            <person name="Munk A.C."/>
            <person name="Han S."/>
            <person name="Bruce D.C."/>
            <person name="Dasch G.A."/>
        </authorList>
    </citation>
    <scope>NUCLEOTIDE SEQUENCE [LARGE SCALE GENOMIC DNA]</scope>
    <source>
        <strain evidence="2">3-7-female6-CWPP</strain>
    </source>
</reference>
<evidence type="ECO:0000313" key="1">
    <source>
        <dbReference type="EMBL" id="AFC71726.1"/>
    </source>
</evidence>